<name>A0A8X7CR46_9ARAC</name>
<evidence type="ECO:0000256" key="1">
    <source>
        <dbReference type="SAM" id="Phobius"/>
    </source>
</evidence>
<dbReference type="AlphaFoldDB" id="A0A8X7CR46"/>
<feature type="transmembrane region" description="Helical" evidence="1">
    <location>
        <begin position="124"/>
        <end position="145"/>
    </location>
</feature>
<reference evidence="2" key="1">
    <citation type="submission" date="2020-08" db="EMBL/GenBank/DDBJ databases">
        <title>Multicomponent nature underlies the extraordinary mechanical properties of spider dragline silk.</title>
        <authorList>
            <person name="Kono N."/>
            <person name="Nakamura H."/>
            <person name="Mori M."/>
            <person name="Yoshida Y."/>
            <person name="Ohtoshi R."/>
            <person name="Malay A.D."/>
            <person name="Moran D.A.P."/>
            <person name="Tomita M."/>
            <person name="Numata K."/>
            <person name="Arakawa K."/>
        </authorList>
    </citation>
    <scope>NUCLEOTIDE SEQUENCE</scope>
</reference>
<proteinExistence type="predicted"/>
<comment type="caution">
    <text evidence="2">The sequence shown here is derived from an EMBL/GenBank/DDBJ whole genome shotgun (WGS) entry which is preliminary data.</text>
</comment>
<dbReference type="EMBL" id="BMAV01020024">
    <property type="protein sequence ID" value="GFY73387.1"/>
    <property type="molecule type" value="Genomic_DNA"/>
</dbReference>
<dbReference type="Proteomes" id="UP000886998">
    <property type="component" value="Unassembled WGS sequence"/>
</dbReference>
<organism evidence="2 3">
    <name type="scientific">Trichonephila inaurata madagascariensis</name>
    <dbReference type="NCBI Taxonomy" id="2747483"/>
    <lineage>
        <taxon>Eukaryota</taxon>
        <taxon>Metazoa</taxon>
        <taxon>Ecdysozoa</taxon>
        <taxon>Arthropoda</taxon>
        <taxon>Chelicerata</taxon>
        <taxon>Arachnida</taxon>
        <taxon>Araneae</taxon>
        <taxon>Araneomorphae</taxon>
        <taxon>Entelegynae</taxon>
        <taxon>Araneoidea</taxon>
        <taxon>Nephilidae</taxon>
        <taxon>Trichonephila</taxon>
        <taxon>Trichonephila inaurata</taxon>
    </lineage>
</organism>
<evidence type="ECO:0000313" key="2">
    <source>
        <dbReference type="EMBL" id="GFY73387.1"/>
    </source>
</evidence>
<protein>
    <submittedName>
        <fullName evidence="2">Uncharacterized protein</fullName>
    </submittedName>
</protein>
<feature type="transmembrane region" description="Helical" evidence="1">
    <location>
        <begin position="203"/>
        <end position="223"/>
    </location>
</feature>
<dbReference type="OrthoDB" id="10363365at2759"/>
<feature type="transmembrane region" description="Helical" evidence="1">
    <location>
        <begin position="46"/>
        <end position="67"/>
    </location>
</feature>
<keyword evidence="1" id="KW-1133">Transmembrane helix</keyword>
<keyword evidence="1" id="KW-0812">Transmembrane</keyword>
<keyword evidence="3" id="KW-1185">Reference proteome</keyword>
<keyword evidence="1" id="KW-0472">Membrane</keyword>
<feature type="transmembrane region" description="Helical" evidence="1">
    <location>
        <begin position="157"/>
        <end position="179"/>
    </location>
</feature>
<feature type="transmembrane region" description="Helical" evidence="1">
    <location>
        <begin position="79"/>
        <end position="104"/>
    </location>
</feature>
<sequence length="339" mass="40528">MLEEETLNASVEANNSCAVNHTISPYHVCQKASQRMYFAPERYDVFVMWIVFLVYFVLYALGFRRLFKYSNKDDSWYLIFHWLFVSCLSLLFFLPTDYSIVFFFVKKEDRYGWPKHFSRYLLTLYAYVLVSMALFSYNAVFKTFFRTPLSCLQRCMFFVGLYIMSSFSTRYCIQVYGWVESYDCDMICYASTWMFSRYPDQSVILALIVWNHLTPAILIIPLLREVKKELLRRNEFDLFNREKNYSLCLGDRKIIALSYFACQYYAASSMPLVFREIAKSITKSKAIDNIIPYIFEVLPFHFILLESFFFIQLELYESETIWNEFKFNTGISRKRTKQS</sequence>
<gene>
    <name evidence="2" type="primary">NCL1_20786</name>
    <name evidence="2" type="ORF">TNIN_405951</name>
</gene>
<evidence type="ECO:0000313" key="3">
    <source>
        <dbReference type="Proteomes" id="UP000886998"/>
    </source>
</evidence>
<accession>A0A8X7CR46</accession>